<evidence type="ECO:0000256" key="5">
    <source>
        <dbReference type="RuleBase" id="RU362076"/>
    </source>
</evidence>
<evidence type="ECO:0000313" key="7">
    <source>
        <dbReference type="EMBL" id="MFC3227755.1"/>
    </source>
</evidence>
<accession>A0ABV7KZC9</accession>
<organism evidence="7 8">
    <name type="scientific">Marinibaculum pumilum</name>
    <dbReference type="NCBI Taxonomy" id="1766165"/>
    <lineage>
        <taxon>Bacteria</taxon>
        <taxon>Pseudomonadati</taxon>
        <taxon>Pseudomonadota</taxon>
        <taxon>Alphaproteobacteria</taxon>
        <taxon>Rhodospirillales</taxon>
        <taxon>Rhodospirillaceae</taxon>
        <taxon>Marinibaculum</taxon>
    </lineage>
</organism>
<comment type="caution">
    <text evidence="7">The sequence shown here is derived from an EMBL/GenBank/DDBJ whole genome shotgun (WGS) entry which is preliminary data.</text>
</comment>
<evidence type="ECO:0000256" key="2">
    <source>
        <dbReference type="ARBA" id="ARBA00016013"/>
    </source>
</evidence>
<dbReference type="Gene3D" id="2.60.40.4070">
    <property type="match status" value="1"/>
</dbReference>
<dbReference type="InterPro" id="IPR025965">
    <property type="entry name" value="FlgD/Vpr_Ig-like"/>
</dbReference>
<feature type="domain" description="FlgD/Vpr Ig-like" evidence="6">
    <location>
        <begin position="107"/>
        <end position="173"/>
    </location>
</feature>
<proteinExistence type="inferred from homology"/>
<keyword evidence="7" id="KW-0969">Cilium</keyword>
<dbReference type="RefSeq" id="WP_379900197.1">
    <property type="nucleotide sequence ID" value="NZ_JBHRTR010000025.1"/>
</dbReference>
<reference evidence="8" key="1">
    <citation type="journal article" date="2019" name="Int. J. Syst. Evol. Microbiol.">
        <title>The Global Catalogue of Microorganisms (GCM) 10K type strain sequencing project: providing services to taxonomists for standard genome sequencing and annotation.</title>
        <authorList>
            <consortium name="The Broad Institute Genomics Platform"/>
            <consortium name="The Broad Institute Genome Sequencing Center for Infectious Disease"/>
            <person name="Wu L."/>
            <person name="Ma J."/>
        </authorList>
    </citation>
    <scope>NUCLEOTIDE SEQUENCE [LARGE SCALE GENOMIC DNA]</scope>
    <source>
        <strain evidence="8">KCTC 42964</strain>
    </source>
</reference>
<dbReference type="Pfam" id="PF13860">
    <property type="entry name" value="FlgD_ig"/>
    <property type="match status" value="1"/>
</dbReference>
<comment type="function">
    <text evidence="4 5">Required for flagellar hook formation. May act as a scaffolding protein.</text>
</comment>
<comment type="similarity">
    <text evidence="1 5">Belongs to the FlgD family.</text>
</comment>
<keyword evidence="7" id="KW-0282">Flagellum</keyword>
<keyword evidence="7" id="KW-0966">Cell projection</keyword>
<dbReference type="InterPro" id="IPR005648">
    <property type="entry name" value="FlgD"/>
</dbReference>
<evidence type="ECO:0000313" key="8">
    <source>
        <dbReference type="Proteomes" id="UP001595528"/>
    </source>
</evidence>
<evidence type="ECO:0000256" key="3">
    <source>
        <dbReference type="ARBA" id="ARBA00022795"/>
    </source>
</evidence>
<keyword evidence="8" id="KW-1185">Reference proteome</keyword>
<dbReference type="Gene3D" id="2.30.30.910">
    <property type="match status" value="1"/>
</dbReference>
<evidence type="ECO:0000256" key="4">
    <source>
        <dbReference type="ARBA" id="ARBA00024746"/>
    </source>
</evidence>
<sequence length="227" mass="24040">MIGETALAGASNGQLTSPDKAEAKLAENFDTFLTLLTTQLRNQDPLDPLDSAQFTQQLVQFSQVEQSILANKNFDTLIADVRRGQNATYLNYLGEDVEASGSTTMLSDGQARWNYTLPVSAERAEYAIADSAGKVVAFGEAVRDAGNHALTWDGKSNSGVELPDGAYTLVVSAFDKTDKPIDVGMTVTGKVTGVETVEGVTSLAMGNVLISVDDILGVRAPATKSES</sequence>
<keyword evidence="3 5" id="KW-1005">Bacterial flagellum biogenesis</keyword>
<dbReference type="EMBL" id="JBHRTR010000025">
    <property type="protein sequence ID" value="MFC3227755.1"/>
    <property type="molecule type" value="Genomic_DNA"/>
</dbReference>
<name>A0ABV7KZC9_9PROT</name>
<dbReference type="Pfam" id="PF03963">
    <property type="entry name" value="FlgD"/>
    <property type="match status" value="1"/>
</dbReference>
<evidence type="ECO:0000256" key="1">
    <source>
        <dbReference type="ARBA" id="ARBA00010577"/>
    </source>
</evidence>
<dbReference type="Proteomes" id="UP001595528">
    <property type="component" value="Unassembled WGS sequence"/>
</dbReference>
<gene>
    <name evidence="7" type="ORF">ACFOGJ_10965</name>
</gene>
<evidence type="ECO:0000259" key="6">
    <source>
        <dbReference type="Pfam" id="PF13860"/>
    </source>
</evidence>
<protein>
    <recommendedName>
        <fullName evidence="2 5">Basal-body rod modification protein FlgD</fullName>
    </recommendedName>
</protein>